<dbReference type="InterPro" id="IPR027417">
    <property type="entry name" value="P-loop_NTPase"/>
</dbReference>
<feature type="compositionally biased region" description="Low complexity" evidence="9">
    <location>
        <begin position="64"/>
        <end position="87"/>
    </location>
</feature>
<feature type="region of interest" description="Disordered" evidence="9">
    <location>
        <begin position="613"/>
        <end position="686"/>
    </location>
</feature>
<keyword evidence="2 8" id="KW-0547">Nucleotide-binding</keyword>
<dbReference type="SMART" id="SM00487">
    <property type="entry name" value="DEXDc"/>
    <property type="match status" value="1"/>
</dbReference>
<dbReference type="Gene3D" id="3.40.50.300">
    <property type="entry name" value="P-loop containing nucleotide triphosphate hydrolases"/>
    <property type="match status" value="2"/>
</dbReference>
<evidence type="ECO:0000256" key="8">
    <source>
        <dbReference type="RuleBase" id="RU000492"/>
    </source>
</evidence>
<evidence type="ECO:0000313" key="14">
    <source>
        <dbReference type="Proteomes" id="UP001165289"/>
    </source>
</evidence>
<dbReference type="InterPro" id="IPR014014">
    <property type="entry name" value="RNA_helicase_DEAD_Q_motif"/>
</dbReference>
<feature type="domain" description="DEAD-box RNA helicase Q" evidence="12">
    <location>
        <begin position="179"/>
        <end position="207"/>
    </location>
</feature>
<feature type="domain" description="Helicase C-terminal" evidence="11">
    <location>
        <begin position="407"/>
        <end position="568"/>
    </location>
</feature>
<comment type="caution">
    <text evidence="13">The sequence shown here is derived from an EMBL/GenBank/DDBJ whole genome shotgun (WGS) entry which is preliminary data.</text>
</comment>
<organism evidence="13 14">
    <name type="scientific">Oopsacas minuta</name>
    <dbReference type="NCBI Taxonomy" id="111878"/>
    <lineage>
        <taxon>Eukaryota</taxon>
        <taxon>Metazoa</taxon>
        <taxon>Porifera</taxon>
        <taxon>Hexactinellida</taxon>
        <taxon>Hexasterophora</taxon>
        <taxon>Lyssacinosida</taxon>
        <taxon>Leucopsacidae</taxon>
        <taxon>Oopsacas</taxon>
    </lineage>
</organism>
<evidence type="ECO:0000256" key="3">
    <source>
        <dbReference type="ARBA" id="ARBA00022801"/>
    </source>
</evidence>
<dbReference type="Pfam" id="PF00271">
    <property type="entry name" value="Helicase_C"/>
    <property type="match status" value="1"/>
</dbReference>
<evidence type="ECO:0000259" key="12">
    <source>
        <dbReference type="PROSITE" id="PS51195"/>
    </source>
</evidence>
<dbReference type="SUPFAM" id="SSF52540">
    <property type="entry name" value="P-loop containing nucleoside triphosphate hydrolases"/>
    <property type="match status" value="1"/>
</dbReference>
<dbReference type="PROSITE" id="PS51192">
    <property type="entry name" value="HELICASE_ATP_BIND_1"/>
    <property type="match status" value="1"/>
</dbReference>
<keyword evidence="3 8" id="KW-0378">Hydrolase</keyword>
<dbReference type="GO" id="GO:0003676">
    <property type="term" value="F:nucleic acid binding"/>
    <property type="evidence" value="ECO:0007669"/>
    <property type="project" value="InterPro"/>
</dbReference>
<gene>
    <name evidence="13" type="ORF">LOD99_4180</name>
</gene>
<dbReference type="InterPro" id="IPR011545">
    <property type="entry name" value="DEAD/DEAH_box_helicase_dom"/>
</dbReference>
<dbReference type="Pfam" id="PF00270">
    <property type="entry name" value="DEAD"/>
    <property type="match status" value="1"/>
</dbReference>
<feature type="compositionally biased region" description="Polar residues" evidence="9">
    <location>
        <begin position="664"/>
        <end position="686"/>
    </location>
</feature>
<dbReference type="EC" id="3.6.4.13" evidence="1"/>
<evidence type="ECO:0000256" key="7">
    <source>
        <dbReference type="PROSITE-ProRule" id="PRU00552"/>
    </source>
</evidence>
<evidence type="ECO:0000256" key="1">
    <source>
        <dbReference type="ARBA" id="ARBA00012552"/>
    </source>
</evidence>
<accession>A0AAV7JWB1</accession>
<evidence type="ECO:0000256" key="9">
    <source>
        <dbReference type="SAM" id="MobiDB-lite"/>
    </source>
</evidence>
<dbReference type="CDD" id="cd18787">
    <property type="entry name" value="SF2_C_DEAD"/>
    <property type="match status" value="1"/>
</dbReference>
<reference evidence="13 14" key="1">
    <citation type="journal article" date="2023" name="BMC Biol.">
        <title>The compact genome of the sponge Oopsacas minuta (Hexactinellida) is lacking key metazoan core genes.</title>
        <authorList>
            <person name="Santini S."/>
            <person name="Schenkelaars Q."/>
            <person name="Jourda C."/>
            <person name="Duchesne M."/>
            <person name="Belahbib H."/>
            <person name="Rocher C."/>
            <person name="Selva M."/>
            <person name="Riesgo A."/>
            <person name="Vervoort M."/>
            <person name="Leys S.P."/>
            <person name="Kodjabachian L."/>
            <person name="Le Bivic A."/>
            <person name="Borchiellini C."/>
            <person name="Claverie J.M."/>
            <person name="Renard E."/>
        </authorList>
    </citation>
    <scope>NUCLEOTIDE SEQUENCE [LARGE SCALE GENOMIC DNA]</scope>
    <source>
        <strain evidence="13">SPO-2</strain>
    </source>
</reference>
<feature type="short sequence motif" description="Q motif" evidence="7">
    <location>
        <begin position="179"/>
        <end position="207"/>
    </location>
</feature>
<keyword evidence="14" id="KW-1185">Reference proteome</keyword>
<feature type="compositionally biased region" description="Basic and acidic residues" evidence="9">
    <location>
        <begin position="51"/>
        <end position="63"/>
    </location>
</feature>
<dbReference type="PANTHER" id="PTHR47958">
    <property type="entry name" value="ATP-DEPENDENT RNA HELICASE DBP3"/>
    <property type="match status" value="1"/>
</dbReference>
<evidence type="ECO:0000256" key="5">
    <source>
        <dbReference type="ARBA" id="ARBA00022840"/>
    </source>
</evidence>
<comment type="similarity">
    <text evidence="8">Belongs to the DEAD box helicase family.</text>
</comment>
<evidence type="ECO:0000256" key="2">
    <source>
        <dbReference type="ARBA" id="ARBA00022741"/>
    </source>
</evidence>
<dbReference type="InterPro" id="IPR000629">
    <property type="entry name" value="RNA-helicase_DEAD-box_CS"/>
</dbReference>
<comment type="catalytic activity">
    <reaction evidence="6">
        <text>ATP + H2O = ADP + phosphate + H(+)</text>
        <dbReference type="Rhea" id="RHEA:13065"/>
        <dbReference type="ChEBI" id="CHEBI:15377"/>
        <dbReference type="ChEBI" id="CHEBI:15378"/>
        <dbReference type="ChEBI" id="CHEBI:30616"/>
        <dbReference type="ChEBI" id="CHEBI:43474"/>
        <dbReference type="ChEBI" id="CHEBI:456216"/>
        <dbReference type="EC" id="3.6.4.13"/>
    </reaction>
</comment>
<dbReference type="PROSITE" id="PS51194">
    <property type="entry name" value="HELICASE_CTER"/>
    <property type="match status" value="1"/>
</dbReference>
<feature type="domain" description="Helicase ATP-binding" evidence="10">
    <location>
        <begin position="210"/>
        <end position="396"/>
    </location>
</feature>
<dbReference type="FunFam" id="3.40.50.300:FF:000397">
    <property type="entry name" value="Probable ATP-dependent RNA helicase DDX4"/>
    <property type="match status" value="1"/>
</dbReference>
<feature type="compositionally biased region" description="Low complexity" evidence="9">
    <location>
        <begin position="638"/>
        <end position="663"/>
    </location>
</feature>
<proteinExistence type="inferred from homology"/>
<dbReference type="PROSITE" id="PS00039">
    <property type="entry name" value="DEAD_ATP_HELICASE"/>
    <property type="match status" value="1"/>
</dbReference>
<dbReference type="GO" id="GO:0016787">
    <property type="term" value="F:hydrolase activity"/>
    <property type="evidence" value="ECO:0007669"/>
    <property type="project" value="UniProtKB-KW"/>
</dbReference>
<evidence type="ECO:0000256" key="4">
    <source>
        <dbReference type="ARBA" id="ARBA00022806"/>
    </source>
</evidence>
<sequence length="686" mass="77659">MQNSIKNDEPSLEQKVSALDINAKPFEPICFNPSDRTYIPPHRRQSGSSPTREDNNQDFESRYHSSSFSDSNSHSYGRNNSYSGSSRSYDRRRSDGYGGGFPRRGNSKFQKSQSVVAYSQHDTRFRSPHEIEEDWLAVKSRDLNYESTLFGKATTGIHFAKYEDIPIKITGSDPPTQIDQFENIQVSEVIRQNIELAQYQKPTPIQKAAIPTVLTRRDLMACAETGSGKTAAFLIPIIHSLIEGGPPSYPERAPPMMCFPMALILAPTRELAIQIFEEAKKFSYRTPIVPAVVYGGAEYFPQQCELRKKPNLVVATPGRLIDFVTSNQLGLDLIKYLVLDEADRMLDMGFEPQIRIIVEQNFMPQPGERNTLMFSATFPKDIQRLAQDFLKNYIFISIGKIGSTSENITQKLLWVNEKEKIDCLMELLGAMENKHLTLVFAETKRNVNDLGRFLHQRGYPVTTIHGDKAQPEREHALLMFRSGTYPILVATAVAARGLDIPNVRHVINFDLPSDYDEYVHRIGRTGRVGNLGLATSFFNEKNVNICVNLYHLLVETKQEVPMWLPDLAYQHQQIKHESKRHNQRGGYRSQNQFFFTSSGVDFRNAKEFEATQAHTGGYGAPSPSKIVSQTVGGYQAPRRSSSSRDSSVPRKSSYPSKYSQPPQLYNSQRSDSYVSNAGNDSSEWWD</sequence>
<dbReference type="Proteomes" id="UP001165289">
    <property type="component" value="Unassembled WGS sequence"/>
</dbReference>
<dbReference type="FunFam" id="3.40.50.300:FF:000008">
    <property type="entry name" value="ATP-dependent RNA helicase RhlB"/>
    <property type="match status" value="1"/>
</dbReference>
<dbReference type="EMBL" id="JAKMXF010000297">
    <property type="protein sequence ID" value="KAI6652794.1"/>
    <property type="molecule type" value="Genomic_DNA"/>
</dbReference>
<evidence type="ECO:0000256" key="6">
    <source>
        <dbReference type="ARBA" id="ARBA00047984"/>
    </source>
</evidence>
<keyword evidence="4 8" id="KW-0347">Helicase</keyword>
<protein>
    <recommendedName>
        <fullName evidence="1">RNA helicase</fullName>
        <ecNumber evidence="1">3.6.4.13</ecNumber>
    </recommendedName>
</protein>
<feature type="region of interest" description="Disordered" evidence="9">
    <location>
        <begin position="1"/>
        <end position="115"/>
    </location>
</feature>
<evidence type="ECO:0000313" key="13">
    <source>
        <dbReference type="EMBL" id="KAI6652794.1"/>
    </source>
</evidence>
<keyword evidence="5 8" id="KW-0067">ATP-binding</keyword>
<dbReference type="GO" id="GO:0005524">
    <property type="term" value="F:ATP binding"/>
    <property type="evidence" value="ECO:0007669"/>
    <property type="project" value="UniProtKB-KW"/>
</dbReference>
<dbReference type="InterPro" id="IPR014001">
    <property type="entry name" value="Helicase_ATP-bd"/>
</dbReference>
<evidence type="ECO:0000259" key="10">
    <source>
        <dbReference type="PROSITE" id="PS51192"/>
    </source>
</evidence>
<dbReference type="PROSITE" id="PS51195">
    <property type="entry name" value="Q_MOTIF"/>
    <property type="match status" value="1"/>
</dbReference>
<dbReference type="InterPro" id="IPR001650">
    <property type="entry name" value="Helicase_C-like"/>
</dbReference>
<dbReference type="AlphaFoldDB" id="A0AAV7JWB1"/>
<name>A0AAV7JWB1_9METZ</name>
<dbReference type="SMART" id="SM00490">
    <property type="entry name" value="HELICc"/>
    <property type="match status" value="1"/>
</dbReference>
<dbReference type="GO" id="GO:0003724">
    <property type="term" value="F:RNA helicase activity"/>
    <property type="evidence" value="ECO:0007669"/>
    <property type="project" value="UniProtKB-EC"/>
</dbReference>
<evidence type="ECO:0000259" key="11">
    <source>
        <dbReference type="PROSITE" id="PS51194"/>
    </source>
</evidence>